<proteinExistence type="predicted"/>
<evidence type="ECO:0000256" key="1">
    <source>
        <dbReference type="ARBA" id="ARBA00022679"/>
    </source>
</evidence>
<protein>
    <submittedName>
        <fullName evidence="5">D-inositol-3-phosphate glycosyltransferase</fullName>
        <ecNumber evidence="5">2.4.1.250</ecNumber>
    </submittedName>
</protein>
<dbReference type="AlphaFoldDB" id="A0A644XGJ0"/>
<evidence type="ECO:0000259" key="3">
    <source>
        <dbReference type="Pfam" id="PF00534"/>
    </source>
</evidence>
<sequence>MNPILYDSRWSGRHGIGRFSAEVRRRLPDAYVTDLAGHHPVSPVGMIETELKPHVGAGPREPEMTFFSPGYTPSVTWRGRRVFTVHDLIHLDVPTEASRIKAAYYSKVVRPLVRRHDTLVLTVSEFSRLRIAEWADVDPDRILTVGNGVDDRFSPAGRRIQRNRPYVLHLGNSKPHKNLYRLVAAMAKIPDVDLILSSAPEISLYEHAHAVGLEGRLICQSGIPEEDLAAWLRGAAAVAIPSLYEGFGLPALEGMACGVPVVASNGSALTEVVGDAGILVEPTDVDSIMVGLATALGDEAVRAELALEGPRRAQKFRWDEVARCVQGVLGIPGGNAAQRVPRGLSARPHEPDAYWKEGAA</sequence>
<name>A0A644XGJ0_9ZZZZ</name>
<evidence type="ECO:0000313" key="5">
    <source>
        <dbReference type="EMBL" id="MPM15360.1"/>
    </source>
</evidence>
<dbReference type="InterPro" id="IPR001296">
    <property type="entry name" value="Glyco_trans_1"/>
</dbReference>
<keyword evidence="1 5" id="KW-0808">Transferase</keyword>
<accession>A0A644XGJ0</accession>
<dbReference type="InterPro" id="IPR028098">
    <property type="entry name" value="Glyco_trans_4-like_N"/>
</dbReference>
<feature type="region of interest" description="Disordered" evidence="2">
    <location>
        <begin position="340"/>
        <end position="360"/>
    </location>
</feature>
<reference evidence="5" key="1">
    <citation type="submission" date="2019-08" db="EMBL/GenBank/DDBJ databases">
        <authorList>
            <person name="Kucharzyk K."/>
            <person name="Murdoch R.W."/>
            <person name="Higgins S."/>
            <person name="Loffler F."/>
        </authorList>
    </citation>
    <scope>NUCLEOTIDE SEQUENCE</scope>
</reference>
<dbReference type="GO" id="GO:0009103">
    <property type="term" value="P:lipopolysaccharide biosynthetic process"/>
    <property type="evidence" value="ECO:0007669"/>
    <property type="project" value="TreeGrafter"/>
</dbReference>
<dbReference type="GO" id="GO:0102710">
    <property type="term" value="F:D-inositol-3-phosphate glycosyltransferase activity"/>
    <property type="evidence" value="ECO:0007669"/>
    <property type="project" value="UniProtKB-EC"/>
</dbReference>
<dbReference type="SUPFAM" id="SSF53756">
    <property type="entry name" value="UDP-Glycosyltransferase/glycogen phosphorylase"/>
    <property type="match status" value="1"/>
</dbReference>
<gene>
    <name evidence="5" type="primary">mshA_49</name>
    <name evidence="5" type="ORF">SDC9_61729</name>
</gene>
<evidence type="ECO:0000256" key="2">
    <source>
        <dbReference type="SAM" id="MobiDB-lite"/>
    </source>
</evidence>
<organism evidence="5">
    <name type="scientific">bioreactor metagenome</name>
    <dbReference type="NCBI Taxonomy" id="1076179"/>
    <lineage>
        <taxon>unclassified sequences</taxon>
        <taxon>metagenomes</taxon>
        <taxon>ecological metagenomes</taxon>
    </lineage>
</organism>
<keyword evidence="5" id="KW-0328">Glycosyltransferase</keyword>
<evidence type="ECO:0000259" key="4">
    <source>
        <dbReference type="Pfam" id="PF13439"/>
    </source>
</evidence>
<dbReference type="Pfam" id="PF13439">
    <property type="entry name" value="Glyco_transf_4"/>
    <property type="match status" value="1"/>
</dbReference>
<dbReference type="EMBL" id="VSSQ01002431">
    <property type="protein sequence ID" value="MPM15360.1"/>
    <property type="molecule type" value="Genomic_DNA"/>
</dbReference>
<dbReference type="EC" id="2.4.1.250" evidence="5"/>
<dbReference type="PANTHER" id="PTHR46401:SF2">
    <property type="entry name" value="GLYCOSYLTRANSFERASE WBBK-RELATED"/>
    <property type="match status" value="1"/>
</dbReference>
<feature type="compositionally biased region" description="Basic and acidic residues" evidence="2">
    <location>
        <begin position="347"/>
        <end position="360"/>
    </location>
</feature>
<dbReference type="Pfam" id="PF00534">
    <property type="entry name" value="Glycos_transf_1"/>
    <property type="match status" value="1"/>
</dbReference>
<dbReference type="PANTHER" id="PTHR46401">
    <property type="entry name" value="GLYCOSYLTRANSFERASE WBBK-RELATED"/>
    <property type="match status" value="1"/>
</dbReference>
<feature type="domain" description="Glycosyl transferase family 1" evidence="3">
    <location>
        <begin position="158"/>
        <end position="306"/>
    </location>
</feature>
<feature type="domain" description="Glycosyltransferase subfamily 4-like N-terminal" evidence="4">
    <location>
        <begin position="77"/>
        <end position="151"/>
    </location>
</feature>
<dbReference type="Gene3D" id="3.40.50.2000">
    <property type="entry name" value="Glycogen Phosphorylase B"/>
    <property type="match status" value="2"/>
</dbReference>
<dbReference type="CDD" id="cd03809">
    <property type="entry name" value="GT4_MtfB-like"/>
    <property type="match status" value="1"/>
</dbReference>
<comment type="caution">
    <text evidence="5">The sequence shown here is derived from an EMBL/GenBank/DDBJ whole genome shotgun (WGS) entry which is preliminary data.</text>
</comment>